<proteinExistence type="predicted"/>
<evidence type="ECO:0000256" key="1">
    <source>
        <dbReference type="SAM" id="SignalP"/>
    </source>
</evidence>
<feature type="signal peptide" evidence="1">
    <location>
        <begin position="1"/>
        <end position="24"/>
    </location>
</feature>
<dbReference type="eggNOG" id="ENOG503065G">
    <property type="taxonomic scope" value="Bacteria"/>
</dbReference>
<dbReference type="Proteomes" id="UP000002745">
    <property type="component" value="Chromosome"/>
</dbReference>
<organism evidence="2 3">
    <name type="scientific">Hirschia baltica (strain ATCC 49814 / DSM 5838 / IFAM 1418)</name>
    <dbReference type="NCBI Taxonomy" id="582402"/>
    <lineage>
        <taxon>Bacteria</taxon>
        <taxon>Pseudomonadati</taxon>
        <taxon>Pseudomonadota</taxon>
        <taxon>Alphaproteobacteria</taxon>
        <taxon>Hyphomonadales</taxon>
        <taxon>Hyphomonadaceae</taxon>
        <taxon>Hirschia</taxon>
    </lineage>
</organism>
<dbReference type="EMBL" id="CP001678">
    <property type="protein sequence ID" value="ACT58240.1"/>
    <property type="molecule type" value="Genomic_DNA"/>
</dbReference>
<gene>
    <name evidence="2" type="ordered locus">Hbal_0538</name>
</gene>
<dbReference type="HOGENOM" id="CLU_142164_0_0_5"/>
<reference evidence="3" key="1">
    <citation type="journal article" date="2011" name="J. Bacteriol.">
        <title>Genome sequences of eight morphologically diverse alphaproteobacteria.</title>
        <authorList>
            <consortium name="US DOE Joint Genome Institute"/>
            <person name="Brown P.J."/>
            <person name="Kysela D.T."/>
            <person name="Buechlein A."/>
            <person name="Hemmerich C."/>
            <person name="Brun Y.V."/>
        </authorList>
    </citation>
    <scope>NUCLEOTIDE SEQUENCE [LARGE SCALE GENOMIC DNA]</scope>
    <source>
        <strain evidence="3">ATCC 49814 / DSM 5838 / IFAM 1418</strain>
    </source>
</reference>
<keyword evidence="1" id="KW-0732">Signal</keyword>
<evidence type="ECO:0000313" key="3">
    <source>
        <dbReference type="Proteomes" id="UP000002745"/>
    </source>
</evidence>
<dbReference type="OrthoDB" id="572536at2"/>
<dbReference type="KEGG" id="hba:Hbal_0538"/>
<dbReference type="AlphaFoldDB" id="C6XN70"/>
<protein>
    <submittedName>
        <fullName evidence="2">Uncharacterized protein</fullName>
    </submittedName>
</protein>
<sequence length="156" mass="17425">MRLSKWLITSALALNTTYFATASADEVWQTPIGNVIYADEINEYAVLHFPTMREDVFGIAYIKDLAGNYDNRDQTFEGYWVEPISGASTVCDVGIVDETGDTYHSWGRLKMVFTETAFPSGWVALRGECFDEPNDALAGKPIIGPIEIQETKLETQ</sequence>
<dbReference type="RefSeq" id="WP_015826390.1">
    <property type="nucleotide sequence ID" value="NC_012982.1"/>
</dbReference>
<feature type="chain" id="PRO_5002974030" evidence="1">
    <location>
        <begin position="25"/>
        <end position="156"/>
    </location>
</feature>
<evidence type="ECO:0000313" key="2">
    <source>
        <dbReference type="EMBL" id="ACT58240.1"/>
    </source>
</evidence>
<keyword evidence="3" id="KW-1185">Reference proteome</keyword>
<name>C6XN70_HIRBI</name>
<accession>C6XN70</accession>